<organism evidence="2 3">
    <name type="scientific">Williamsia phyllosphaerae</name>
    <dbReference type="NCBI Taxonomy" id="885042"/>
    <lineage>
        <taxon>Bacteria</taxon>
        <taxon>Bacillati</taxon>
        <taxon>Actinomycetota</taxon>
        <taxon>Actinomycetes</taxon>
        <taxon>Mycobacteriales</taxon>
        <taxon>Nocardiaceae</taxon>
        <taxon>Williamsia</taxon>
    </lineage>
</organism>
<name>A0ABQ1V1C5_9NOCA</name>
<comment type="caution">
    <text evidence="2">The sequence shown here is derived from an EMBL/GenBank/DDBJ whole genome shotgun (WGS) entry which is preliminary data.</text>
</comment>
<dbReference type="EMBL" id="BMCS01000002">
    <property type="protein sequence ID" value="GGF34294.1"/>
    <property type="molecule type" value="Genomic_DNA"/>
</dbReference>
<feature type="region of interest" description="Disordered" evidence="1">
    <location>
        <begin position="1"/>
        <end position="21"/>
    </location>
</feature>
<evidence type="ECO:0000256" key="1">
    <source>
        <dbReference type="SAM" id="MobiDB-lite"/>
    </source>
</evidence>
<sequence length="89" mass="9437">MQGVDRTIGGDRPPGGHDRLGEHEAAEHVLARDRQLRVACGEAIVSGVGQVEQTDEFGQLGVRGDANYRPEVVKGSSAISRALRMAVAT</sequence>
<evidence type="ECO:0000313" key="2">
    <source>
        <dbReference type="EMBL" id="GGF34294.1"/>
    </source>
</evidence>
<gene>
    <name evidence="2" type="ORF">GCM10007298_32600</name>
</gene>
<protein>
    <submittedName>
        <fullName evidence="2">Uncharacterized protein</fullName>
    </submittedName>
</protein>
<reference evidence="3" key="1">
    <citation type="journal article" date="2019" name="Int. J. Syst. Evol. Microbiol.">
        <title>The Global Catalogue of Microorganisms (GCM) 10K type strain sequencing project: providing services to taxonomists for standard genome sequencing and annotation.</title>
        <authorList>
            <consortium name="The Broad Institute Genomics Platform"/>
            <consortium name="The Broad Institute Genome Sequencing Center for Infectious Disease"/>
            <person name="Wu L."/>
            <person name="Ma J."/>
        </authorList>
    </citation>
    <scope>NUCLEOTIDE SEQUENCE [LARGE SCALE GENOMIC DNA]</scope>
    <source>
        <strain evidence="3">CCM 7855</strain>
    </source>
</reference>
<accession>A0ABQ1V1C5</accession>
<proteinExistence type="predicted"/>
<dbReference type="Proteomes" id="UP000632454">
    <property type="component" value="Unassembled WGS sequence"/>
</dbReference>
<evidence type="ECO:0000313" key="3">
    <source>
        <dbReference type="Proteomes" id="UP000632454"/>
    </source>
</evidence>
<keyword evidence="3" id="KW-1185">Reference proteome</keyword>